<evidence type="ECO:0000313" key="2">
    <source>
        <dbReference type="Proteomes" id="UP000006729"/>
    </source>
</evidence>
<organism evidence="1 2">
    <name type="scientific">Populus trichocarpa</name>
    <name type="common">Western balsam poplar</name>
    <name type="synonym">Populus balsamifera subsp. trichocarpa</name>
    <dbReference type="NCBI Taxonomy" id="3694"/>
    <lineage>
        <taxon>Eukaryota</taxon>
        <taxon>Viridiplantae</taxon>
        <taxon>Streptophyta</taxon>
        <taxon>Embryophyta</taxon>
        <taxon>Tracheophyta</taxon>
        <taxon>Spermatophyta</taxon>
        <taxon>Magnoliopsida</taxon>
        <taxon>eudicotyledons</taxon>
        <taxon>Gunneridae</taxon>
        <taxon>Pentapetalae</taxon>
        <taxon>rosids</taxon>
        <taxon>fabids</taxon>
        <taxon>Malpighiales</taxon>
        <taxon>Salicaceae</taxon>
        <taxon>Saliceae</taxon>
        <taxon>Populus</taxon>
    </lineage>
</organism>
<dbReference type="EMBL" id="CM009293">
    <property type="protein sequence ID" value="KAI9396788.1"/>
    <property type="molecule type" value="Genomic_DNA"/>
</dbReference>
<protein>
    <submittedName>
        <fullName evidence="1">Uncharacterized protein</fullName>
    </submittedName>
</protein>
<keyword evidence="2" id="KW-1185">Reference proteome</keyword>
<gene>
    <name evidence="1" type="ORF">POPTR_004G185050v4</name>
</gene>
<accession>A0ACC0T5Z2</accession>
<name>A0ACC0T5Z2_POPTR</name>
<proteinExistence type="predicted"/>
<dbReference type="Proteomes" id="UP000006729">
    <property type="component" value="Chromosome 4"/>
</dbReference>
<sequence>MNTVFSDFCSAYGLKVSYDKSRFMFSKNVSRRKRAMFTQFSSIRIASGLGKYLGFPFIQGQVKRADFNFIFDKISRRLVDWKNRLLNKAGKLTLARSVMSTIPIYPMQNYWLPQATCMVIDRVVRNFIWDNRESGNGLHLVKWEIVTCPGCEGGLTS</sequence>
<comment type="caution">
    <text evidence="1">The sequence shown here is derived from an EMBL/GenBank/DDBJ whole genome shotgun (WGS) entry which is preliminary data.</text>
</comment>
<evidence type="ECO:0000313" key="1">
    <source>
        <dbReference type="EMBL" id="KAI9396788.1"/>
    </source>
</evidence>
<reference evidence="1 2" key="1">
    <citation type="journal article" date="2006" name="Science">
        <title>The genome of black cottonwood, Populus trichocarpa (Torr. &amp; Gray).</title>
        <authorList>
            <person name="Tuskan G.A."/>
            <person name="Difazio S."/>
            <person name="Jansson S."/>
            <person name="Bohlmann J."/>
            <person name="Grigoriev I."/>
            <person name="Hellsten U."/>
            <person name="Putnam N."/>
            <person name="Ralph S."/>
            <person name="Rombauts S."/>
            <person name="Salamov A."/>
            <person name="Schein J."/>
            <person name="Sterck L."/>
            <person name="Aerts A."/>
            <person name="Bhalerao R.R."/>
            <person name="Bhalerao R.P."/>
            <person name="Blaudez D."/>
            <person name="Boerjan W."/>
            <person name="Brun A."/>
            <person name="Brunner A."/>
            <person name="Busov V."/>
            <person name="Campbell M."/>
            <person name="Carlson J."/>
            <person name="Chalot M."/>
            <person name="Chapman J."/>
            <person name="Chen G.L."/>
            <person name="Cooper D."/>
            <person name="Coutinho P.M."/>
            <person name="Couturier J."/>
            <person name="Covert S."/>
            <person name="Cronk Q."/>
            <person name="Cunningham R."/>
            <person name="Davis J."/>
            <person name="Degroeve S."/>
            <person name="Dejardin A."/>
            <person name="Depamphilis C."/>
            <person name="Detter J."/>
            <person name="Dirks B."/>
            <person name="Dubchak I."/>
            <person name="Duplessis S."/>
            <person name="Ehlting J."/>
            <person name="Ellis B."/>
            <person name="Gendler K."/>
            <person name="Goodstein D."/>
            <person name="Gribskov M."/>
            <person name="Grimwood J."/>
            <person name="Groover A."/>
            <person name="Gunter L."/>
            <person name="Hamberger B."/>
            <person name="Heinze B."/>
            <person name="Helariutta Y."/>
            <person name="Henrissat B."/>
            <person name="Holligan D."/>
            <person name="Holt R."/>
            <person name="Huang W."/>
            <person name="Islam-Faridi N."/>
            <person name="Jones S."/>
            <person name="Jones-Rhoades M."/>
            <person name="Jorgensen R."/>
            <person name="Joshi C."/>
            <person name="Kangasjarvi J."/>
            <person name="Karlsson J."/>
            <person name="Kelleher C."/>
            <person name="Kirkpatrick R."/>
            <person name="Kirst M."/>
            <person name="Kohler A."/>
            <person name="Kalluri U."/>
            <person name="Larimer F."/>
            <person name="Leebens-Mack J."/>
            <person name="Leple J.C."/>
            <person name="Locascio P."/>
            <person name="Lou Y."/>
            <person name="Lucas S."/>
            <person name="Martin F."/>
            <person name="Montanini B."/>
            <person name="Napoli C."/>
            <person name="Nelson D.R."/>
            <person name="Nelson C."/>
            <person name="Nieminen K."/>
            <person name="Nilsson O."/>
            <person name="Pereda V."/>
            <person name="Peter G."/>
            <person name="Philippe R."/>
            <person name="Pilate G."/>
            <person name="Poliakov A."/>
            <person name="Razumovskaya J."/>
            <person name="Richardson P."/>
            <person name="Rinaldi C."/>
            <person name="Ritland K."/>
            <person name="Rouze P."/>
            <person name="Ryaboy D."/>
            <person name="Schmutz J."/>
            <person name="Schrader J."/>
            <person name="Segerman B."/>
            <person name="Shin H."/>
            <person name="Siddiqui A."/>
            <person name="Sterky F."/>
            <person name="Terry A."/>
            <person name="Tsai C.J."/>
            <person name="Uberbacher E."/>
            <person name="Unneberg P."/>
            <person name="Vahala J."/>
            <person name="Wall K."/>
            <person name="Wessler S."/>
            <person name="Yang G."/>
            <person name="Yin T."/>
            <person name="Douglas C."/>
            <person name="Marra M."/>
            <person name="Sandberg G."/>
            <person name="Van de Peer Y."/>
            <person name="Rokhsar D."/>
        </authorList>
    </citation>
    <scope>NUCLEOTIDE SEQUENCE [LARGE SCALE GENOMIC DNA]</scope>
    <source>
        <strain evidence="2">cv. Nisqually</strain>
    </source>
</reference>